<dbReference type="Proteomes" id="UP001237642">
    <property type="component" value="Unassembled WGS sequence"/>
</dbReference>
<feature type="compositionally biased region" description="Basic residues" evidence="1">
    <location>
        <begin position="37"/>
        <end position="46"/>
    </location>
</feature>
<protein>
    <recommendedName>
        <fullName evidence="2">Helitron helicase-like domain-containing protein</fullName>
    </recommendedName>
</protein>
<feature type="compositionally biased region" description="Polar residues" evidence="1">
    <location>
        <begin position="25"/>
        <end position="36"/>
    </location>
</feature>
<dbReference type="EMBL" id="JAUIZM010000005">
    <property type="protein sequence ID" value="KAK1383046.1"/>
    <property type="molecule type" value="Genomic_DNA"/>
</dbReference>
<dbReference type="Pfam" id="PF14214">
    <property type="entry name" value="Helitron_like_N"/>
    <property type="match status" value="1"/>
</dbReference>
<reference evidence="3" key="2">
    <citation type="submission" date="2023-05" db="EMBL/GenBank/DDBJ databases">
        <authorList>
            <person name="Schelkunov M.I."/>
        </authorList>
    </citation>
    <scope>NUCLEOTIDE SEQUENCE</scope>
    <source>
        <strain evidence="3">Hsosn_3</strain>
        <tissue evidence="3">Leaf</tissue>
    </source>
</reference>
<dbReference type="InterPro" id="IPR025476">
    <property type="entry name" value="Helitron_helicase-like"/>
</dbReference>
<organism evidence="3 4">
    <name type="scientific">Heracleum sosnowskyi</name>
    <dbReference type="NCBI Taxonomy" id="360622"/>
    <lineage>
        <taxon>Eukaryota</taxon>
        <taxon>Viridiplantae</taxon>
        <taxon>Streptophyta</taxon>
        <taxon>Embryophyta</taxon>
        <taxon>Tracheophyta</taxon>
        <taxon>Spermatophyta</taxon>
        <taxon>Magnoliopsida</taxon>
        <taxon>eudicotyledons</taxon>
        <taxon>Gunneridae</taxon>
        <taxon>Pentapetalae</taxon>
        <taxon>asterids</taxon>
        <taxon>campanulids</taxon>
        <taxon>Apiales</taxon>
        <taxon>Apiaceae</taxon>
        <taxon>Apioideae</taxon>
        <taxon>apioid superclade</taxon>
        <taxon>Tordylieae</taxon>
        <taxon>Tordyliinae</taxon>
        <taxon>Heracleum</taxon>
    </lineage>
</organism>
<accession>A0AAD8ICL9</accession>
<dbReference type="AlphaFoldDB" id="A0AAD8ICL9"/>
<gene>
    <name evidence="3" type="ORF">POM88_020781</name>
</gene>
<proteinExistence type="predicted"/>
<evidence type="ECO:0000256" key="1">
    <source>
        <dbReference type="SAM" id="MobiDB-lite"/>
    </source>
</evidence>
<name>A0AAD8ICL9_9APIA</name>
<sequence>MGVTNTLQAVVNTNVEQTFHREPFSNITNQNNQSITKSRKDKGKGKIRQEQSTRNLFEEEFSSTLQESSGDYYDQLEHSIIADSEYNEDGSDDSNDEYCTEERWGDILDNDYDVDQDTTKGRDMISMKDYYSYIFQIRENEGMSARVFKMKLDQMTNDIKKKSYFGKCAGIMYVVEFQKRGLPHRHMLIWLDSESKRVFNVSDTFLRITVPGLFLTRVVSQFTSVSGRTSPHRKEKPL</sequence>
<reference evidence="3" key="1">
    <citation type="submission" date="2023-02" db="EMBL/GenBank/DDBJ databases">
        <title>Genome of toxic invasive species Heracleum sosnowskyi carries increased number of genes despite the absence of recent whole-genome duplications.</title>
        <authorList>
            <person name="Schelkunov M."/>
            <person name="Shtratnikova V."/>
            <person name="Makarenko M."/>
            <person name="Klepikova A."/>
            <person name="Omelchenko D."/>
            <person name="Novikova G."/>
            <person name="Obukhova E."/>
            <person name="Bogdanov V."/>
            <person name="Penin A."/>
            <person name="Logacheva M."/>
        </authorList>
    </citation>
    <scope>NUCLEOTIDE SEQUENCE</scope>
    <source>
        <strain evidence="3">Hsosn_3</strain>
        <tissue evidence="3">Leaf</tissue>
    </source>
</reference>
<evidence type="ECO:0000313" key="4">
    <source>
        <dbReference type="Proteomes" id="UP001237642"/>
    </source>
</evidence>
<evidence type="ECO:0000259" key="2">
    <source>
        <dbReference type="Pfam" id="PF14214"/>
    </source>
</evidence>
<comment type="caution">
    <text evidence="3">The sequence shown here is derived from an EMBL/GenBank/DDBJ whole genome shotgun (WGS) entry which is preliminary data.</text>
</comment>
<keyword evidence="4" id="KW-1185">Reference proteome</keyword>
<feature type="domain" description="Helitron helicase-like" evidence="2">
    <location>
        <begin position="137"/>
        <end position="189"/>
    </location>
</feature>
<feature type="region of interest" description="Disordered" evidence="1">
    <location>
        <begin position="23"/>
        <end position="51"/>
    </location>
</feature>
<evidence type="ECO:0000313" key="3">
    <source>
        <dbReference type="EMBL" id="KAK1383046.1"/>
    </source>
</evidence>